<accession>A0A0Q3TJE7</accession>
<evidence type="ECO:0000313" key="2">
    <source>
        <dbReference type="Proteomes" id="UP000051836"/>
    </source>
</evidence>
<organism evidence="1 2">
    <name type="scientific">Amazona aestiva</name>
    <name type="common">Blue-fronted Amazon parrot</name>
    <dbReference type="NCBI Taxonomy" id="12930"/>
    <lineage>
        <taxon>Eukaryota</taxon>
        <taxon>Metazoa</taxon>
        <taxon>Chordata</taxon>
        <taxon>Craniata</taxon>
        <taxon>Vertebrata</taxon>
        <taxon>Euteleostomi</taxon>
        <taxon>Archelosauria</taxon>
        <taxon>Archosauria</taxon>
        <taxon>Dinosauria</taxon>
        <taxon>Saurischia</taxon>
        <taxon>Theropoda</taxon>
        <taxon>Coelurosauria</taxon>
        <taxon>Aves</taxon>
        <taxon>Neognathae</taxon>
        <taxon>Neoaves</taxon>
        <taxon>Telluraves</taxon>
        <taxon>Australaves</taxon>
        <taxon>Psittaciformes</taxon>
        <taxon>Psittacidae</taxon>
        <taxon>Amazona</taxon>
    </lineage>
</organism>
<gene>
    <name evidence="1" type="ORF">AAES_92848</name>
</gene>
<name>A0A0Q3TJE7_AMAAE</name>
<sequence length="137" mass="15687">MQLGRKRGMETFLLGSAGDRLLAQMDLGFNAEEYSESPMNFYMSCLSQSGEDDCSGTLVRRCDKLDCDLNQEMDIISESSGYSHGEPVTFVIPQRSLPEQRRNVKVMTQLFLVIDGDNRNKNPLNFKYSEKKFRIQK</sequence>
<comment type="caution">
    <text evidence="1">The sequence shown here is derived from an EMBL/GenBank/DDBJ whole genome shotgun (WGS) entry which is preliminary data.</text>
</comment>
<reference evidence="1 2" key="1">
    <citation type="submission" date="2015-10" db="EMBL/GenBank/DDBJ databases">
        <authorList>
            <person name="Gilbert D.G."/>
        </authorList>
    </citation>
    <scope>NUCLEOTIDE SEQUENCE [LARGE SCALE GENOMIC DNA]</scope>
    <source>
        <strain evidence="1">FVVF132</strain>
    </source>
</reference>
<protein>
    <submittedName>
        <fullName evidence="1">Uncharacterized protein</fullName>
    </submittedName>
</protein>
<keyword evidence="2" id="KW-1185">Reference proteome</keyword>
<proteinExistence type="predicted"/>
<dbReference type="AlphaFoldDB" id="A0A0Q3TJE7"/>
<evidence type="ECO:0000313" key="1">
    <source>
        <dbReference type="EMBL" id="KQK80726.1"/>
    </source>
</evidence>
<dbReference type="EMBL" id="LMAW01002512">
    <property type="protein sequence ID" value="KQK80726.1"/>
    <property type="molecule type" value="Genomic_DNA"/>
</dbReference>
<dbReference type="Proteomes" id="UP000051836">
    <property type="component" value="Unassembled WGS sequence"/>
</dbReference>